<sequence length="83" mass="9415">GVFTVGHAPASSFDELIRITKCGGYIVFTLRPDVYEKNGFKEKQAALESEGKWKFVEASEKFQTLPKGEPDVYHQVWVYQVTS</sequence>
<proteinExistence type="predicted"/>
<comment type="caution">
    <text evidence="1">The sequence shown here is derived from an EMBL/GenBank/DDBJ whole genome shotgun (WGS) entry which is preliminary data.</text>
</comment>
<protein>
    <recommendedName>
        <fullName evidence="2">Methyltransferase type 11 domain-containing protein</fullName>
    </recommendedName>
</protein>
<organism evidence="1">
    <name type="scientific">marine sediment metagenome</name>
    <dbReference type="NCBI Taxonomy" id="412755"/>
    <lineage>
        <taxon>unclassified sequences</taxon>
        <taxon>metagenomes</taxon>
        <taxon>ecological metagenomes</taxon>
    </lineage>
</organism>
<gene>
    <name evidence="1" type="ORF">S06H3_17391</name>
</gene>
<name>X1KJK0_9ZZZZ</name>
<accession>X1KJK0</accession>
<evidence type="ECO:0000313" key="1">
    <source>
        <dbReference type="EMBL" id="GAI06863.1"/>
    </source>
</evidence>
<feature type="non-terminal residue" evidence="1">
    <location>
        <position position="1"/>
    </location>
</feature>
<dbReference type="AlphaFoldDB" id="X1KJK0"/>
<reference evidence="1" key="1">
    <citation type="journal article" date="2014" name="Front. Microbiol.">
        <title>High frequency of phylogenetically diverse reductive dehalogenase-homologous genes in deep subseafloor sedimentary metagenomes.</title>
        <authorList>
            <person name="Kawai M."/>
            <person name="Futagami T."/>
            <person name="Toyoda A."/>
            <person name="Takaki Y."/>
            <person name="Nishi S."/>
            <person name="Hori S."/>
            <person name="Arai W."/>
            <person name="Tsubouchi T."/>
            <person name="Morono Y."/>
            <person name="Uchiyama I."/>
            <person name="Ito T."/>
            <person name="Fujiyama A."/>
            <person name="Inagaki F."/>
            <person name="Takami H."/>
        </authorList>
    </citation>
    <scope>NUCLEOTIDE SEQUENCE</scope>
    <source>
        <strain evidence="1">Expedition CK06-06</strain>
    </source>
</reference>
<dbReference type="EMBL" id="BARV01008686">
    <property type="protein sequence ID" value="GAI06863.1"/>
    <property type="molecule type" value="Genomic_DNA"/>
</dbReference>
<evidence type="ECO:0008006" key="2">
    <source>
        <dbReference type="Google" id="ProtNLM"/>
    </source>
</evidence>